<feature type="transmembrane region" description="Helical" evidence="2">
    <location>
        <begin position="496"/>
        <end position="516"/>
    </location>
</feature>
<dbReference type="PANTHER" id="PTHR38434:SF1">
    <property type="entry name" value="BLL2549 PROTEIN"/>
    <property type="match status" value="1"/>
</dbReference>
<keyword evidence="2" id="KW-0472">Membrane</keyword>
<feature type="transmembrane region" description="Helical" evidence="2">
    <location>
        <begin position="601"/>
        <end position="620"/>
    </location>
</feature>
<dbReference type="Pfam" id="PF10101">
    <property type="entry name" value="DUF2339"/>
    <property type="match status" value="2"/>
</dbReference>
<dbReference type="PANTHER" id="PTHR38434">
    <property type="entry name" value="BLL2549 PROTEIN"/>
    <property type="match status" value="1"/>
</dbReference>
<dbReference type="STRING" id="1805146.AUJ27_03255"/>
<keyword evidence="1" id="KW-0175">Coiled coil</keyword>
<feature type="transmembrane region" description="Helical" evidence="2">
    <location>
        <begin position="164"/>
        <end position="184"/>
    </location>
</feature>
<comment type="caution">
    <text evidence="3">The sequence shown here is derived from an EMBL/GenBank/DDBJ whole genome shotgun (WGS) entry which is preliminary data.</text>
</comment>
<dbReference type="Proteomes" id="UP000183192">
    <property type="component" value="Unassembled WGS sequence"/>
</dbReference>
<sequence length="656" mass="74549">MPEEKNSIEIFKFLGDLKKAVLLLDEKINNQNKKIENLENKILIIKNDADNKGKSVQQKETFRAVPPSPPLSAPEASFKNSIFKKLSNKGEGDNIGLEEKIGGKWFAKIGIAAIVIGVSFFLKYAFDNNWIGETGRVIIGIIAGLGLLFLGEKTIRKYATYGQIISGGGIAVLYLSIFAAYNFYHLIPQLLSFFVMAVITAIGFLLSLRYNAVSLMAVAILGGFATPFLISTGVNNQFGLFFYILILDIAILVISIFKKWRELNIIGYIGTVIVFIAWGERFYTDDQLLATIFFLSLFFIVYSISSLIYNIVKKEESSGIEQILTLLTGVAYFGACYGLLDKDYHAFMGFFALILAIYYLLWAYLVKVITPKDENLYSFLAFLTVGFITLAIPIQFKQNIITIGWAIEALIILYLGFKTNSKRIVIFSFIVSTLVMARLLFIDASIVLNNFIVIFNKRFFAFFFVIITFYIASYIIKKSILFNSAENNILQLKKLLALWLIAANLLTLFSINQEIISYCQKEVNKIQVEKSKLDKEWNIYNNNYIGTNSYGKFEKYNTGIINTKIRNIEYRRSITLSLFWLLYAIILLIIGFIGRYKLVRVGGIILLALSILKLFFYDLWSLGTLYRIISSISLGIVLLLISFVYQKYKDKIKEII</sequence>
<evidence type="ECO:0000313" key="4">
    <source>
        <dbReference type="Proteomes" id="UP000183192"/>
    </source>
</evidence>
<dbReference type="EMBL" id="MNUU01000062">
    <property type="protein sequence ID" value="OIO06989.1"/>
    <property type="molecule type" value="Genomic_DNA"/>
</dbReference>
<feature type="transmembrane region" description="Helical" evidence="2">
    <location>
        <begin position="289"/>
        <end position="311"/>
    </location>
</feature>
<protein>
    <recommendedName>
        <fullName evidence="5">DUF2339 domain-containing protein</fullName>
    </recommendedName>
</protein>
<reference evidence="3 4" key="1">
    <citation type="journal article" date="2016" name="Environ. Microbiol.">
        <title>Genomic resolution of a cold subsurface aquifer community provides metabolic insights for novel microbes adapted to high CO concentrations.</title>
        <authorList>
            <person name="Probst A.J."/>
            <person name="Castelle C.J."/>
            <person name="Singh A."/>
            <person name="Brown C.T."/>
            <person name="Anantharaman K."/>
            <person name="Sharon I."/>
            <person name="Hug L.A."/>
            <person name="Burstein D."/>
            <person name="Emerson J.B."/>
            <person name="Thomas B.C."/>
            <person name="Banfield J.F."/>
        </authorList>
    </citation>
    <scope>NUCLEOTIDE SEQUENCE [LARGE SCALE GENOMIC DNA]</scope>
    <source>
        <strain evidence="3">CG1_02_37_44</strain>
    </source>
</reference>
<keyword evidence="2" id="KW-0812">Transmembrane</keyword>
<feature type="transmembrane region" description="Helical" evidence="2">
    <location>
        <begin position="265"/>
        <end position="283"/>
    </location>
</feature>
<feature type="transmembrane region" description="Helical" evidence="2">
    <location>
        <begin position="346"/>
        <end position="364"/>
    </location>
</feature>
<feature type="transmembrane region" description="Helical" evidence="2">
    <location>
        <begin position="105"/>
        <end position="122"/>
    </location>
</feature>
<feature type="transmembrane region" description="Helical" evidence="2">
    <location>
        <begin position="134"/>
        <end position="152"/>
    </location>
</feature>
<feature type="transmembrane region" description="Helical" evidence="2">
    <location>
        <begin position="400"/>
        <end position="417"/>
    </location>
</feature>
<evidence type="ECO:0000256" key="1">
    <source>
        <dbReference type="SAM" id="Coils"/>
    </source>
</evidence>
<accession>A0A1J4T819</accession>
<feature type="transmembrane region" description="Helical" evidence="2">
    <location>
        <begin position="240"/>
        <end position="258"/>
    </location>
</feature>
<dbReference type="AlphaFoldDB" id="A0A1J4T819"/>
<gene>
    <name evidence="3" type="ORF">AUJ27_03255</name>
</gene>
<evidence type="ECO:0000256" key="2">
    <source>
        <dbReference type="SAM" id="Phobius"/>
    </source>
</evidence>
<proteinExistence type="predicted"/>
<keyword evidence="2" id="KW-1133">Transmembrane helix</keyword>
<feature type="coiled-coil region" evidence="1">
    <location>
        <begin position="21"/>
        <end position="48"/>
    </location>
</feature>
<feature type="transmembrane region" description="Helical" evidence="2">
    <location>
        <begin position="323"/>
        <end position="340"/>
    </location>
</feature>
<feature type="transmembrane region" description="Helical" evidence="2">
    <location>
        <begin position="215"/>
        <end position="234"/>
    </location>
</feature>
<feature type="transmembrane region" description="Helical" evidence="2">
    <location>
        <begin position="574"/>
        <end position="594"/>
    </location>
</feature>
<dbReference type="InterPro" id="IPR019286">
    <property type="entry name" value="DUF2339_TM"/>
</dbReference>
<feature type="transmembrane region" description="Helical" evidence="2">
    <location>
        <begin position="376"/>
        <end position="394"/>
    </location>
</feature>
<feature type="transmembrane region" description="Helical" evidence="2">
    <location>
        <begin position="626"/>
        <end position="645"/>
    </location>
</feature>
<feature type="transmembrane region" description="Helical" evidence="2">
    <location>
        <begin position="190"/>
        <end position="208"/>
    </location>
</feature>
<organism evidence="3 4">
    <name type="scientific">Candidatus Falkowbacteria bacterium CG1_02_37_44</name>
    <dbReference type="NCBI Taxonomy" id="1805146"/>
    <lineage>
        <taxon>Bacteria</taxon>
        <taxon>Candidatus Falkowiibacteriota</taxon>
    </lineage>
</organism>
<feature type="transmembrane region" description="Helical" evidence="2">
    <location>
        <begin position="459"/>
        <end position="476"/>
    </location>
</feature>
<name>A0A1J4T819_9BACT</name>
<feature type="transmembrane region" description="Helical" evidence="2">
    <location>
        <begin position="424"/>
        <end position="447"/>
    </location>
</feature>
<evidence type="ECO:0008006" key="5">
    <source>
        <dbReference type="Google" id="ProtNLM"/>
    </source>
</evidence>
<evidence type="ECO:0000313" key="3">
    <source>
        <dbReference type="EMBL" id="OIO06989.1"/>
    </source>
</evidence>